<dbReference type="GO" id="GO:0004674">
    <property type="term" value="F:protein serine/threonine kinase activity"/>
    <property type="evidence" value="ECO:0007669"/>
    <property type="project" value="UniProtKB-KW"/>
</dbReference>
<evidence type="ECO:0000256" key="4">
    <source>
        <dbReference type="ARBA" id="ARBA00022777"/>
    </source>
</evidence>
<dbReference type="Pfam" id="PF00069">
    <property type="entry name" value="Pkinase"/>
    <property type="match status" value="1"/>
</dbReference>
<feature type="region of interest" description="Disordered" evidence="7">
    <location>
        <begin position="1"/>
        <end position="47"/>
    </location>
</feature>
<keyword evidence="9" id="KW-1185">Reference proteome</keyword>
<evidence type="ECO:0000256" key="1">
    <source>
        <dbReference type="ARBA" id="ARBA00022527"/>
    </source>
</evidence>
<evidence type="ECO:0000256" key="5">
    <source>
        <dbReference type="ARBA" id="ARBA00022840"/>
    </source>
</evidence>
<dbReference type="PANTHER" id="PTHR45646">
    <property type="entry name" value="SERINE/THREONINE-PROTEIN KINASE DOA-RELATED"/>
    <property type="match status" value="1"/>
</dbReference>
<keyword evidence="2" id="KW-0808">Transferase</keyword>
<evidence type="ECO:0000256" key="2">
    <source>
        <dbReference type="ARBA" id="ARBA00022679"/>
    </source>
</evidence>
<dbReference type="eggNOG" id="KOG1290">
    <property type="taxonomic scope" value="Eukaryota"/>
</dbReference>
<sequence>MSKRNLEKMKADNQNMEEYPEKLSRSDAAACPSTPTAINQLPTDSRQSTFDQESIGKAQTAALSSLQVQTIKICPAKLSSVPENEYGKNGFPRIAVGQKVGGKFDTLKFLGFGKYATIWLVKNSVDGKYEAWKITKSDPHYQEKAKGEAQFMEYMVEMGTHKNIVKFLGITEIREKGAIHHALRFEMLGPNLNEVLHQSELKFHPDVLRNMIKQLLKAVEYVHHRGIIQMDIKPENMILHISNNIYHLDLTRANSKSTLKLADFGMAFRTGVGLSDVFPYYQTEHSGKRRKMATGAVQNRVAEVAKTLPP</sequence>
<evidence type="ECO:0000259" key="8">
    <source>
        <dbReference type="PROSITE" id="PS50011"/>
    </source>
</evidence>
<proteinExistence type="inferred from homology"/>
<dbReference type="InterPro" id="IPR000719">
    <property type="entry name" value="Prot_kinase_dom"/>
</dbReference>
<dbReference type="Proteomes" id="UP000095282">
    <property type="component" value="Unplaced"/>
</dbReference>
<keyword evidence="4" id="KW-0418">Kinase</keyword>
<evidence type="ECO:0000313" key="9">
    <source>
        <dbReference type="Proteomes" id="UP000095282"/>
    </source>
</evidence>
<dbReference type="AlphaFoldDB" id="A0A1I7U2Y2"/>
<reference evidence="10" key="1">
    <citation type="submission" date="2016-11" db="UniProtKB">
        <authorList>
            <consortium name="WormBaseParasite"/>
        </authorList>
    </citation>
    <scope>IDENTIFICATION</scope>
</reference>
<dbReference type="SMART" id="SM00220">
    <property type="entry name" value="S_TKc"/>
    <property type="match status" value="1"/>
</dbReference>
<dbReference type="PROSITE" id="PS50011">
    <property type="entry name" value="PROTEIN_KINASE_DOM"/>
    <property type="match status" value="1"/>
</dbReference>
<keyword evidence="5" id="KW-0067">ATP-binding</keyword>
<dbReference type="Gene3D" id="3.30.200.20">
    <property type="entry name" value="Phosphorylase Kinase, domain 1"/>
    <property type="match status" value="1"/>
</dbReference>
<dbReference type="PANTHER" id="PTHR45646:SF2">
    <property type="entry name" value="PROTEIN KINASE DOMAIN-CONTAINING PROTEIN"/>
    <property type="match status" value="1"/>
</dbReference>
<evidence type="ECO:0000256" key="3">
    <source>
        <dbReference type="ARBA" id="ARBA00022741"/>
    </source>
</evidence>
<organism evidence="9 10">
    <name type="scientific">Caenorhabditis tropicalis</name>
    <dbReference type="NCBI Taxonomy" id="1561998"/>
    <lineage>
        <taxon>Eukaryota</taxon>
        <taxon>Metazoa</taxon>
        <taxon>Ecdysozoa</taxon>
        <taxon>Nematoda</taxon>
        <taxon>Chromadorea</taxon>
        <taxon>Rhabditida</taxon>
        <taxon>Rhabditina</taxon>
        <taxon>Rhabditomorpha</taxon>
        <taxon>Rhabditoidea</taxon>
        <taxon>Rhabditidae</taxon>
        <taxon>Peloderinae</taxon>
        <taxon>Caenorhabditis</taxon>
    </lineage>
</organism>
<name>A0A1I7U2Y2_9PELO</name>
<dbReference type="GO" id="GO:0005524">
    <property type="term" value="F:ATP binding"/>
    <property type="evidence" value="ECO:0007669"/>
    <property type="project" value="UniProtKB-KW"/>
</dbReference>
<protein>
    <submittedName>
        <fullName evidence="10">Protein kinase domain-containing protein</fullName>
    </submittedName>
</protein>
<feature type="domain" description="Protein kinase" evidence="8">
    <location>
        <begin position="104"/>
        <end position="310"/>
    </location>
</feature>
<evidence type="ECO:0000256" key="6">
    <source>
        <dbReference type="ARBA" id="ARBA00037966"/>
    </source>
</evidence>
<evidence type="ECO:0000256" key="7">
    <source>
        <dbReference type="SAM" id="MobiDB-lite"/>
    </source>
</evidence>
<comment type="similarity">
    <text evidence="6">Belongs to the protein kinase superfamily. CMGC Ser/Thr protein kinase family. Lammer subfamily.</text>
</comment>
<feature type="compositionally biased region" description="Basic and acidic residues" evidence="7">
    <location>
        <begin position="1"/>
        <end position="11"/>
    </location>
</feature>
<dbReference type="SUPFAM" id="SSF56112">
    <property type="entry name" value="Protein kinase-like (PK-like)"/>
    <property type="match status" value="1"/>
</dbReference>
<dbReference type="Gene3D" id="1.10.510.10">
    <property type="entry name" value="Transferase(Phosphotransferase) domain 1"/>
    <property type="match status" value="1"/>
</dbReference>
<dbReference type="InterPro" id="IPR051175">
    <property type="entry name" value="CLK_kinases"/>
</dbReference>
<dbReference type="InterPro" id="IPR011009">
    <property type="entry name" value="Kinase-like_dom_sf"/>
</dbReference>
<feature type="compositionally biased region" description="Polar residues" evidence="7">
    <location>
        <begin position="33"/>
        <end position="47"/>
    </location>
</feature>
<dbReference type="STRING" id="1561998.A0A1I7U2Y2"/>
<accession>A0A1I7U2Y2</accession>
<dbReference type="WBParaSite" id="Csp11.Scaffold629.g14318.t1">
    <property type="protein sequence ID" value="Csp11.Scaffold629.g14318.t1"/>
    <property type="gene ID" value="Csp11.Scaffold629.g14318"/>
</dbReference>
<evidence type="ECO:0000313" key="10">
    <source>
        <dbReference type="WBParaSite" id="Csp11.Scaffold629.g14318.t1"/>
    </source>
</evidence>
<keyword evidence="3" id="KW-0547">Nucleotide-binding</keyword>
<keyword evidence="1" id="KW-0723">Serine/threonine-protein kinase</keyword>